<comment type="similarity">
    <text evidence="1">Belongs to the AB hydrolase superfamily. AB hydrolase 2 family.</text>
</comment>
<dbReference type="InterPro" id="IPR003140">
    <property type="entry name" value="PLipase/COase/thioEstase"/>
</dbReference>
<proteinExistence type="inferred from homology"/>
<dbReference type="Pfam" id="PF02230">
    <property type="entry name" value="Abhydrolase_2"/>
    <property type="match status" value="1"/>
</dbReference>
<dbReference type="PANTHER" id="PTHR10655">
    <property type="entry name" value="LYSOPHOSPHOLIPASE-RELATED"/>
    <property type="match status" value="1"/>
</dbReference>
<protein>
    <submittedName>
        <fullName evidence="5">Alpha/beta hydrolase</fullName>
    </submittedName>
</protein>
<evidence type="ECO:0000313" key="6">
    <source>
        <dbReference type="Proteomes" id="UP001154265"/>
    </source>
</evidence>
<dbReference type="Gene3D" id="3.40.50.1820">
    <property type="entry name" value="alpha/beta hydrolase"/>
    <property type="match status" value="1"/>
</dbReference>
<evidence type="ECO:0000259" key="4">
    <source>
        <dbReference type="Pfam" id="PF02230"/>
    </source>
</evidence>
<evidence type="ECO:0000256" key="2">
    <source>
        <dbReference type="ARBA" id="ARBA00022801"/>
    </source>
</evidence>
<reference evidence="5" key="2">
    <citation type="submission" date="2022-01" db="EMBL/GenBank/DDBJ databases">
        <authorList>
            <person name="Zivanovic Y."/>
            <person name="Moreira D."/>
            <person name="Lopez-Garcia P."/>
        </authorList>
    </citation>
    <scope>NUCLEOTIDE SEQUENCE</scope>
    <source>
        <strain evidence="5">G9</strain>
    </source>
</reference>
<feature type="compositionally biased region" description="Basic and acidic residues" evidence="3">
    <location>
        <begin position="78"/>
        <end position="89"/>
    </location>
</feature>
<dbReference type="InterPro" id="IPR050565">
    <property type="entry name" value="LYPA1-2/EST-like"/>
</dbReference>
<comment type="caution">
    <text evidence="5">The sequence shown here is derived from an EMBL/GenBank/DDBJ whole genome shotgun (WGS) entry which is preliminary data.</text>
</comment>
<keyword evidence="6" id="KW-1185">Reference proteome</keyword>
<dbReference type="Proteomes" id="UP001154265">
    <property type="component" value="Unassembled WGS sequence"/>
</dbReference>
<reference evidence="5" key="1">
    <citation type="journal article" date="2022" name="Genome Biol. Evol.">
        <title>A New Gene Family Diagnostic for Intracellular Biomineralization of Amorphous Ca Carbonates by Cyanobacteria.</title>
        <authorList>
            <person name="Benzerara K."/>
            <person name="Duprat E."/>
            <person name="Bitard-Feildel T."/>
            <person name="Caumes G."/>
            <person name="Cassier-Chauvat C."/>
            <person name="Chauvat F."/>
            <person name="Dezi M."/>
            <person name="Diop S.I."/>
            <person name="Gaschignard G."/>
            <person name="Gorgen S."/>
            <person name="Gugger M."/>
            <person name="Lopez-Garcia P."/>
            <person name="Millet M."/>
            <person name="Skouri-Panet F."/>
            <person name="Moreira D."/>
            <person name="Callebaut I."/>
        </authorList>
    </citation>
    <scope>NUCLEOTIDE SEQUENCE</scope>
    <source>
        <strain evidence="5">G9</strain>
    </source>
</reference>
<name>A0ABT6F179_9SYNE</name>
<feature type="region of interest" description="Disordered" evidence="3">
    <location>
        <begin position="78"/>
        <end position="99"/>
    </location>
</feature>
<sequence>MSDPDTILEVIGFPQPPQADPPYWLILLHGWGANAADLLPLVPLLAPDGQGFTPNAPFPHPLVPGGRMWYELNLQEDGTVRDPHGEPPREPGPAAGDEAPIDYSCRLLEQWLTTQDIDLSRTILGGFSQGGVMTLEVGLKYPFAGLVVFSGYWLRSLPRSEPSPPILMIHGNQDPVIPVQAAQDSRDRLNQAGFKCTYRELTMGHTINDQAIALAYQFIKTHKKVHK</sequence>
<organism evidence="5 6">
    <name type="scientific">Candidatus Synechococcus calcipolaris G9</name>
    <dbReference type="NCBI Taxonomy" id="1497997"/>
    <lineage>
        <taxon>Bacteria</taxon>
        <taxon>Bacillati</taxon>
        <taxon>Cyanobacteriota</taxon>
        <taxon>Cyanophyceae</taxon>
        <taxon>Synechococcales</taxon>
        <taxon>Synechococcaceae</taxon>
        <taxon>Synechococcus</taxon>
    </lineage>
</organism>
<accession>A0ABT6F179</accession>
<dbReference type="SUPFAM" id="SSF53474">
    <property type="entry name" value="alpha/beta-Hydrolases"/>
    <property type="match status" value="1"/>
</dbReference>
<dbReference type="PANTHER" id="PTHR10655:SF17">
    <property type="entry name" value="LYSOPHOSPHOLIPASE-LIKE PROTEIN 1"/>
    <property type="match status" value="1"/>
</dbReference>
<evidence type="ECO:0000256" key="1">
    <source>
        <dbReference type="ARBA" id="ARBA00006499"/>
    </source>
</evidence>
<evidence type="ECO:0000256" key="3">
    <source>
        <dbReference type="SAM" id="MobiDB-lite"/>
    </source>
</evidence>
<feature type="domain" description="Phospholipase/carboxylesterase/thioesterase" evidence="4">
    <location>
        <begin position="24"/>
        <end position="222"/>
    </location>
</feature>
<dbReference type="GO" id="GO:0016787">
    <property type="term" value="F:hydrolase activity"/>
    <property type="evidence" value="ECO:0007669"/>
    <property type="project" value="UniProtKB-KW"/>
</dbReference>
<dbReference type="InterPro" id="IPR029058">
    <property type="entry name" value="AB_hydrolase_fold"/>
</dbReference>
<dbReference type="EMBL" id="JAKKUT010000002">
    <property type="protein sequence ID" value="MDG2991582.1"/>
    <property type="molecule type" value="Genomic_DNA"/>
</dbReference>
<evidence type="ECO:0000313" key="5">
    <source>
        <dbReference type="EMBL" id="MDG2991582.1"/>
    </source>
</evidence>
<keyword evidence="2 5" id="KW-0378">Hydrolase</keyword>
<dbReference type="RefSeq" id="WP_277867445.1">
    <property type="nucleotide sequence ID" value="NZ_JAKKUT010000002.1"/>
</dbReference>
<gene>
    <name evidence="5" type="ORF">L3556_11665</name>
</gene>